<sequence length="422" mass="45904">MTALKRLVNSTATYALANVINSAIPFLLLPVLTRVLAPAEYGVVTMFATVVSVLTAFTGLSIHGAVSVRHFDADTDHPRFVGTCLGLLAVSTSLVLLIVWLMAGPLSRWVEIPEGWLFVAVLASAAQAIVQVRLVIWQVRSEVWRYGLFQILQTALNLGLSLGLILLLGLGWEGRVLGICVAVFLFAGLALYGLQRRALVRWSIDREYIRAVLRFGVPLIPHAVGAMMIAMSDRFIITHLLGIGVTGTYAVGVQMGMVVGLLADAFVKAFGPHLFAELKSQDPYSGVRIVRQCAAVFLGFLVLALSYVALLPFLYPLIVGGQYGASLPVAQLVGFGNAFMGMYYVVAGFLFFFERTVLLAKLTLLVGLVSVVLTYVLVESMGVIGAAWAYVLVQLFFFLGAWRLAQKTFPLPWRTLFNKGAK</sequence>
<feature type="transmembrane region" description="Helical" evidence="6">
    <location>
        <begin position="215"/>
        <end position="237"/>
    </location>
</feature>
<evidence type="ECO:0000256" key="5">
    <source>
        <dbReference type="ARBA" id="ARBA00023136"/>
    </source>
</evidence>
<feature type="transmembrane region" description="Helical" evidence="6">
    <location>
        <begin position="80"/>
        <end position="103"/>
    </location>
</feature>
<dbReference type="GO" id="GO:0005886">
    <property type="term" value="C:plasma membrane"/>
    <property type="evidence" value="ECO:0007669"/>
    <property type="project" value="UniProtKB-SubCell"/>
</dbReference>
<feature type="transmembrane region" description="Helical" evidence="6">
    <location>
        <begin position="115"/>
        <end position="136"/>
    </location>
</feature>
<proteinExistence type="predicted"/>
<keyword evidence="5 6" id="KW-0472">Membrane</keyword>
<accession>A0A2T5PBN5</accession>
<evidence type="ECO:0000313" key="8">
    <source>
        <dbReference type="Proteomes" id="UP000244064"/>
    </source>
</evidence>
<dbReference type="Pfam" id="PF01943">
    <property type="entry name" value="Polysacc_synt"/>
    <property type="match status" value="1"/>
</dbReference>
<feature type="transmembrane region" description="Helical" evidence="6">
    <location>
        <begin position="335"/>
        <end position="353"/>
    </location>
</feature>
<feature type="transmembrane region" description="Helical" evidence="6">
    <location>
        <begin position="358"/>
        <end position="378"/>
    </location>
</feature>
<comment type="caution">
    <text evidence="7">The sequence shown here is derived from an EMBL/GenBank/DDBJ whole genome shotgun (WGS) entry which is preliminary data.</text>
</comment>
<dbReference type="RefSeq" id="WP_108106305.1">
    <property type="nucleotide sequence ID" value="NZ_QASN01000011.1"/>
</dbReference>
<keyword evidence="3 6" id="KW-0812">Transmembrane</keyword>
<feature type="transmembrane region" description="Helical" evidence="6">
    <location>
        <begin position="176"/>
        <end position="194"/>
    </location>
</feature>
<dbReference type="InterPro" id="IPR002797">
    <property type="entry name" value="Polysacc_synth"/>
</dbReference>
<feature type="transmembrane region" description="Helical" evidence="6">
    <location>
        <begin position="12"/>
        <end position="32"/>
    </location>
</feature>
<evidence type="ECO:0000256" key="6">
    <source>
        <dbReference type="SAM" id="Phobius"/>
    </source>
</evidence>
<comment type="subcellular location">
    <subcellularLocation>
        <location evidence="1">Cell membrane</location>
        <topology evidence="1">Multi-pass membrane protein</topology>
    </subcellularLocation>
</comment>
<organism evidence="7 8">
    <name type="scientific">Pseudomonas mangrovi</name>
    <dbReference type="NCBI Taxonomy" id="2161748"/>
    <lineage>
        <taxon>Bacteria</taxon>
        <taxon>Pseudomonadati</taxon>
        <taxon>Pseudomonadota</taxon>
        <taxon>Gammaproteobacteria</taxon>
        <taxon>Pseudomonadales</taxon>
        <taxon>Pseudomonadaceae</taxon>
        <taxon>Pseudomonas</taxon>
    </lineage>
</organism>
<keyword evidence="8" id="KW-1185">Reference proteome</keyword>
<feature type="transmembrane region" description="Helical" evidence="6">
    <location>
        <begin position="44"/>
        <end position="68"/>
    </location>
</feature>
<feature type="transmembrane region" description="Helical" evidence="6">
    <location>
        <begin position="249"/>
        <end position="271"/>
    </location>
</feature>
<dbReference type="EMBL" id="QASN01000011">
    <property type="protein sequence ID" value="PTU75129.1"/>
    <property type="molecule type" value="Genomic_DNA"/>
</dbReference>
<dbReference type="InterPro" id="IPR050833">
    <property type="entry name" value="Poly_Biosynth_Transport"/>
</dbReference>
<dbReference type="PANTHER" id="PTHR30250">
    <property type="entry name" value="PST FAMILY PREDICTED COLANIC ACID TRANSPORTER"/>
    <property type="match status" value="1"/>
</dbReference>
<feature type="transmembrane region" description="Helical" evidence="6">
    <location>
        <begin position="292"/>
        <end position="315"/>
    </location>
</feature>
<dbReference type="OrthoDB" id="9815248at2"/>
<protein>
    <submittedName>
        <fullName evidence="7">Uncharacterized protein</fullName>
    </submittedName>
</protein>
<evidence type="ECO:0000256" key="3">
    <source>
        <dbReference type="ARBA" id="ARBA00022692"/>
    </source>
</evidence>
<feature type="transmembrane region" description="Helical" evidence="6">
    <location>
        <begin position="384"/>
        <end position="405"/>
    </location>
</feature>
<evidence type="ECO:0000313" key="7">
    <source>
        <dbReference type="EMBL" id="PTU75129.1"/>
    </source>
</evidence>
<dbReference type="AlphaFoldDB" id="A0A2T5PBN5"/>
<evidence type="ECO:0000256" key="2">
    <source>
        <dbReference type="ARBA" id="ARBA00022475"/>
    </source>
</evidence>
<keyword evidence="2" id="KW-1003">Cell membrane</keyword>
<name>A0A2T5PBN5_9PSED</name>
<gene>
    <name evidence="7" type="ORF">DBO85_06145</name>
</gene>
<keyword evidence="4 6" id="KW-1133">Transmembrane helix</keyword>
<evidence type="ECO:0000256" key="4">
    <source>
        <dbReference type="ARBA" id="ARBA00022989"/>
    </source>
</evidence>
<reference evidence="7 8" key="1">
    <citation type="submission" date="2018-04" db="EMBL/GenBank/DDBJ databases">
        <title>Pseudomonas sp. nov., isolated from mangrove soil.</title>
        <authorList>
            <person name="Chen C."/>
        </authorList>
    </citation>
    <scope>NUCLEOTIDE SEQUENCE [LARGE SCALE GENOMIC DNA]</scope>
    <source>
        <strain evidence="7 8">TC-11</strain>
    </source>
</reference>
<feature type="transmembrane region" description="Helical" evidence="6">
    <location>
        <begin position="148"/>
        <end position="170"/>
    </location>
</feature>
<dbReference type="PANTHER" id="PTHR30250:SF11">
    <property type="entry name" value="O-ANTIGEN TRANSPORTER-RELATED"/>
    <property type="match status" value="1"/>
</dbReference>
<evidence type="ECO:0000256" key="1">
    <source>
        <dbReference type="ARBA" id="ARBA00004651"/>
    </source>
</evidence>
<dbReference type="Proteomes" id="UP000244064">
    <property type="component" value="Unassembled WGS sequence"/>
</dbReference>